<dbReference type="InterPro" id="IPR027417">
    <property type="entry name" value="P-loop_NTPase"/>
</dbReference>
<evidence type="ECO:0000256" key="2">
    <source>
        <dbReference type="ARBA" id="ARBA00022679"/>
    </source>
</evidence>
<comment type="similarity">
    <text evidence="1 11">Belongs to the DnaX/STICHEL family.</text>
</comment>
<feature type="compositionally biased region" description="Pro residues" evidence="12">
    <location>
        <begin position="386"/>
        <end position="396"/>
    </location>
</feature>
<feature type="region of interest" description="Disordered" evidence="12">
    <location>
        <begin position="585"/>
        <end position="664"/>
    </location>
</feature>
<feature type="compositionally biased region" description="Low complexity" evidence="12">
    <location>
        <begin position="585"/>
        <end position="603"/>
    </location>
</feature>
<dbReference type="GO" id="GO:0046872">
    <property type="term" value="F:metal ion binding"/>
    <property type="evidence" value="ECO:0007669"/>
    <property type="project" value="UniProtKB-KW"/>
</dbReference>
<keyword evidence="4 11" id="KW-0235">DNA replication</keyword>
<dbReference type="RefSeq" id="WP_301121967.1">
    <property type="nucleotide sequence ID" value="NZ_JAUHPX010000003.1"/>
</dbReference>
<feature type="compositionally biased region" description="Low complexity" evidence="12">
    <location>
        <begin position="373"/>
        <end position="385"/>
    </location>
</feature>
<gene>
    <name evidence="11" type="primary">dnaX</name>
    <name evidence="14" type="ORF">QQX10_06985</name>
</gene>
<feature type="domain" description="AAA+ ATPase" evidence="13">
    <location>
        <begin position="36"/>
        <end position="184"/>
    </location>
</feature>
<feature type="compositionally biased region" description="Acidic residues" evidence="12">
    <location>
        <begin position="634"/>
        <end position="653"/>
    </location>
</feature>
<evidence type="ECO:0000256" key="3">
    <source>
        <dbReference type="ARBA" id="ARBA00022695"/>
    </source>
</evidence>
<dbReference type="FunFam" id="3.40.50.300:FF:000014">
    <property type="entry name" value="DNA polymerase III subunit gamma/tau"/>
    <property type="match status" value="1"/>
</dbReference>
<dbReference type="Gene3D" id="3.40.50.300">
    <property type="entry name" value="P-loop containing nucleotide triphosphate hydrolases"/>
    <property type="match status" value="1"/>
</dbReference>
<feature type="compositionally biased region" description="Low complexity" evidence="12">
    <location>
        <begin position="397"/>
        <end position="437"/>
    </location>
</feature>
<keyword evidence="15" id="KW-1185">Reference proteome</keyword>
<keyword evidence="8 11" id="KW-0067">ATP-binding</keyword>
<dbReference type="SUPFAM" id="SSF52540">
    <property type="entry name" value="P-loop containing nucleoside triphosphate hydrolases"/>
    <property type="match status" value="1"/>
</dbReference>
<dbReference type="GO" id="GO:0003677">
    <property type="term" value="F:DNA binding"/>
    <property type="evidence" value="ECO:0007669"/>
    <property type="project" value="InterPro"/>
</dbReference>
<dbReference type="NCBIfam" id="TIGR02397">
    <property type="entry name" value="dnaX_nterm"/>
    <property type="match status" value="1"/>
</dbReference>
<sequence length="680" mass="70280">MTTALYRRYRPDSFADVVGQEHVTAPLMQALRADRVNHAYLFSGPRGCGKTTSARILARCLNCAEGPTDTPCGRCESCMELARGGAGSVDVVEIDAASHNGVDDARELRERAAFAPARDRYKIFILDEAHMVTPQGFNALLKLVEEPPAHVRFIFATTEPEKVIGTIRSRTHHYPFRLVPPPVLTGYLQTLCEAEQVEVASGVLPLVVRAGGGSVRDSLSVLDQLMAGSDDSGVTYDRAISLLGFTDATMLDDAIDAIAAADGASLFDVVSRVMSTGHEPRRFVEDLLERLRDLLVLAAAGEGGARALGDMPEDQLGRMKDQARRLGLARGSVAADHVNQALTHMVGATSPRLHLELLCARLLASEAPREAVARPAAASPERPAAAPAPTPTPAPAPVRAAPEPTVAATPVEASTAAPATAAPAAQTAPSESPDRAPAAPPEPARAASAPAPAAPAPSGSAGGAQDTELVRRRWDEVLGTLERRRVTWTMVKQSAQVATIEGGVLTLAFDNASLASRFGGGSHAENVALAVRETLGLQVTVEAVMGAAPPASRTPAPAAARPAQAAAAPSANAAAVMAAAAAAPASAPPSSASSRPSSASSPARPEPVAPPEPPPASNPATAAVPMPPVSSPPPDDEPPPWDEPPFDEEEISDDDARADDAGLSAAEILAKELGGTVVDD</sequence>
<feature type="compositionally biased region" description="Pro residues" evidence="12">
    <location>
        <begin position="604"/>
        <end position="617"/>
    </location>
</feature>
<evidence type="ECO:0000256" key="10">
    <source>
        <dbReference type="ARBA" id="ARBA00049244"/>
    </source>
</evidence>
<dbReference type="GO" id="GO:0006261">
    <property type="term" value="P:DNA-templated DNA replication"/>
    <property type="evidence" value="ECO:0007669"/>
    <property type="project" value="TreeGrafter"/>
</dbReference>
<dbReference type="PANTHER" id="PTHR11669">
    <property type="entry name" value="REPLICATION FACTOR C / DNA POLYMERASE III GAMMA-TAU SUBUNIT"/>
    <property type="match status" value="1"/>
</dbReference>
<dbReference type="InterPro" id="IPR012763">
    <property type="entry name" value="DNA_pol_III_sug/sutau_N"/>
</dbReference>
<evidence type="ECO:0000256" key="7">
    <source>
        <dbReference type="ARBA" id="ARBA00022833"/>
    </source>
</evidence>
<keyword evidence="2 11" id="KW-0808">Transferase</keyword>
<comment type="catalytic activity">
    <reaction evidence="10 11">
        <text>DNA(n) + a 2'-deoxyribonucleoside 5'-triphosphate = DNA(n+1) + diphosphate</text>
        <dbReference type="Rhea" id="RHEA:22508"/>
        <dbReference type="Rhea" id="RHEA-COMP:17339"/>
        <dbReference type="Rhea" id="RHEA-COMP:17340"/>
        <dbReference type="ChEBI" id="CHEBI:33019"/>
        <dbReference type="ChEBI" id="CHEBI:61560"/>
        <dbReference type="ChEBI" id="CHEBI:173112"/>
        <dbReference type="EC" id="2.7.7.7"/>
    </reaction>
</comment>
<keyword evidence="6 11" id="KW-0547">Nucleotide-binding</keyword>
<evidence type="ECO:0000256" key="1">
    <source>
        <dbReference type="ARBA" id="ARBA00006360"/>
    </source>
</evidence>
<evidence type="ECO:0000256" key="6">
    <source>
        <dbReference type="ARBA" id="ARBA00022741"/>
    </source>
</evidence>
<dbReference type="AlphaFoldDB" id="A0AAW7M9E7"/>
<proteinExistence type="inferred from homology"/>
<reference evidence="14" key="1">
    <citation type="submission" date="2023-06" db="EMBL/GenBank/DDBJ databases">
        <title>Sysu t00039.</title>
        <authorList>
            <person name="Gao L."/>
            <person name="Fang B.-Z."/>
            <person name="Li W.-J."/>
        </authorList>
    </citation>
    <scope>NUCLEOTIDE SEQUENCE</scope>
    <source>
        <strain evidence="14">SYSU T00039</strain>
    </source>
</reference>
<dbReference type="InterPro" id="IPR008921">
    <property type="entry name" value="DNA_pol3_clamp-load_cplx_C"/>
</dbReference>
<keyword evidence="9 11" id="KW-0239">DNA-directed DNA polymerase</keyword>
<dbReference type="Pfam" id="PF12169">
    <property type="entry name" value="DNA_pol3_gamma3"/>
    <property type="match status" value="1"/>
</dbReference>
<comment type="subunit">
    <text evidence="11">DNA polymerase III contains a core (composed of alpha, epsilon and theta chains) that associates with a tau subunit. This core dimerizes to form the POLIII' complex. PolIII' associates with the gamma complex (composed of gamma, delta, delta', psi and chi chains) and with the beta chain to form the complete DNA polymerase III complex.</text>
</comment>
<dbReference type="SUPFAM" id="SSF48019">
    <property type="entry name" value="post-AAA+ oligomerization domain-like"/>
    <property type="match status" value="1"/>
</dbReference>
<dbReference type="InterPro" id="IPR050238">
    <property type="entry name" value="DNA_Rep/Repair_Clamp_Loader"/>
</dbReference>
<dbReference type="Pfam" id="PF13177">
    <property type="entry name" value="DNA_pol3_delta2"/>
    <property type="match status" value="1"/>
</dbReference>
<evidence type="ECO:0000313" key="14">
    <source>
        <dbReference type="EMBL" id="MDN4487911.1"/>
    </source>
</evidence>
<keyword evidence="3 11" id="KW-0548">Nucleotidyltransferase</keyword>
<evidence type="ECO:0000313" key="15">
    <source>
        <dbReference type="Proteomes" id="UP001172737"/>
    </source>
</evidence>
<evidence type="ECO:0000256" key="8">
    <source>
        <dbReference type="ARBA" id="ARBA00022840"/>
    </source>
</evidence>
<dbReference type="InterPro" id="IPR003593">
    <property type="entry name" value="AAA+_ATPase"/>
</dbReference>
<dbReference type="GO" id="GO:0003887">
    <property type="term" value="F:DNA-directed DNA polymerase activity"/>
    <property type="evidence" value="ECO:0007669"/>
    <property type="project" value="UniProtKB-KW"/>
</dbReference>
<dbReference type="SMART" id="SM00382">
    <property type="entry name" value="AAA"/>
    <property type="match status" value="1"/>
</dbReference>
<protein>
    <recommendedName>
        <fullName evidence="11">DNA polymerase III subunit gamma/tau</fullName>
        <ecNumber evidence="11">2.7.7.7</ecNumber>
    </recommendedName>
</protein>
<feature type="compositionally biased region" description="Low complexity" evidence="12">
    <location>
        <begin position="444"/>
        <end position="459"/>
    </location>
</feature>
<dbReference type="Gene3D" id="1.20.272.10">
    <property type="match status" value="1"/>
</dbReference>
<dbReference type="CDD" id="cd00009">
    <property type="entry name" value="AAA"/>
    <property type="match status" value="1"/>
</dbReference>
<name>A0AAW7M9E7_9MICO</name>
<organism evidence="14 15">
    <name type="scientific">Demequina lignilytica</name>
    <dbReference type="NCBI Taxonomy" id="3051663"/>
    <lineage>
        <taxon>Bacteria</taxon>
        <taxon>Bacillati</taxon>
        <taxon>Actinomycetota</taxon>
        <taxon>Actinomycetes</taxon>
        <taxon>Micrococcales</taxon>
        <taxon>Demequinaceae</taxon>
        <taxon>Demequina</taxon>
    </lineage>
</organism>
<dbReference type="InterPro" id="IPR022754">
    <property type="entry name" value="DNA_pol_III_gamma-3"/>
</dbReference>
<dbReference type="InterPro" id="IPR045085">
    <property type="entry name" value="HLD_clamp_pol_III_gamma_tau"/>
</dbReference>
<dbReference type="EC" id="2.7.7.7" evidence="11"/>
<comment type="caution">
    <text evidence="14">The sequence shown here is derived from an EMBL/GenBank/DDBJ whole genome shotgun (WGS) entry which is preliminary data.</text>
</comment>
<evidence type="ECO:0000256" key="11">
    <source>
        <dbReference type="RuleBase" id="RU364063"/>
    </source>
</evidence>
<evidence type="ECO:0000256" key="12">
    <source>
        <dbReference type="SAM" id="MobiDB-lite"/>
    </source>
</evidence>
<dbReference type="Gene3D" id="1.10.8.60">
    <property type="match status" value="1"/>
</dbReference>
<accession>A0AAW7M9E7</accession>
<keyword evidence="7" id="KW-0862">Zinc</keyword>
<dbReference type="CDD" id="cd18137">
    <property type="entry name" value="HLD_clamp_pol_III_gamma_tau"/>
    <property type="match status" value="1"/>
</dbReference>
<dbReference type="PANTHER" id="PTHR11669:SF0">
    <property type="entry name" value="PROTEIN STICHEL-LIKE 2"/>
    <property type="match status" value="1"/>
</dbReference>
<feature type="region of interest" description="Disordered" evidence="12">
    <location>
        <begin position="373"/>
        <end position="468"/>
    </location>
</feature>
<evidence type="ECO:0000256" key="5">
    <source>
        <dbReference type="ARBA" id="ARBA00022723"/>
    </source>
</evidence>
<dbReference type="NCBIfam" id="NF005846">
    <property type="entry name" value="PRK07764.1-6"/>
    <property type="match status" value="1"/>
</dbReference>
<dbReference type="Proteomes" id="UP001172737">
    <property type="component" value="Unassembled WGS sequence"/>
</dbReference>
<dbReference type="GO" id="GO:0005524">
    <property type="term" value="F:ATP binding"/>
    <property type="evidence" value="ECO:0007669"/>
    <property type="project" value="UniProtKB-KW"/>
</dbReference>
<dbReference type="Pfam" id="PF22608">
    <property type="entry name" value="DNAX_ATPase_lid"/>
    <property type="match status" value="1"/>
</dbReference>
<dbReference type="EMBL" id="JAUHPX010000003">
    <property type="protein sequence ID" value="MDN4487911.1"/>
    <property type="molecule type" value="Genomic_DNA"/>
</dbReference>
<evidence type="ECO:0000259" key="13">
    <source>
        <dbReference type="SMART" id="SM00382"/>
    </source>
</evidence>
<evidence type="ECO:0000256" key="9">
    <source>
        <dbReference type="ARBA" id="ARBA00022932"/>
    </source>
</evidence>
<dbReference type="GO" id="GO:0009360">
    <property type="term" value="C:DNA polymerase III complex"/>
    <property type="evidence" value="ECO:0007669"/>
    <property type="project" value="InterPro"/>
</dbReference>
<comment type="function">
    <text evidence="11">DNA polymerase III is a complex, multichain enzyme responsible for most of the replicative synthesis in bacteria. This DNA polymerase also exhibits 3' to 5' exonuclease activity.</text>
</comment>
<evidence type="ECO:0000256" key="4">
    <source>
        <dbReference type="ARBA" id="ARBA00022705"/>
    </source>
</evidence>
<keyword evidence="5" id="KW-0479">Metal-binding</keyword>